<gene>
    <name evidence="3" type="ORF">ACFSRZ_15315</name>
</gene>
<sequence length="728" mass="84256">MSNIFELTDKFDKKDLSYNFQSKFKSSPFGQYWEKDLHPWAIEEFGSSKIIGHKNSIYVADNSFKISNDQILSIKRILSSQKKPAYSFRVYADPDGEKVLKMYNDPKNKPSKKFEVLVFIETDDGKFDFGKIVRVKFGQEVVSDLRYNFFSEYPWNDKDSEDIANDFIKNAWETSQGISLENQIESEIKTYDFRNLLIKAINHEYDNKKFDDLSWLALLMRANGGYVANKLYTWSTEAATWLRSKKVEDEKYWNGALESNKYSPLFLPDIIFEPNKKKRKKYFVNLLSTPFNEARKFINDRTKGNNPISLLIKYQSHSLIDSFEKPIDYYAEVLSNIYFEGSSAEILKILNAFLVGLWNGIMSLIAGIFEIIGIIILILKNEFGYRISQPLKEKLENLFNLIFYESEGLYIIAYEKVLQYIDDLENYFDFDNEETKYRLAKDIGEIIPEILEYIIPVLRGKKLATSSGKIAKQGKAAIEQTEDIISKNAKEALEKIDIEDFKKETSEKLNEKLDELDQEVSKLKTSDRTRLTVKNTESIGSLGKNGAPVKLRLVDRSGKILGEITRNLKNITAFYSLKLKGSKRPAKLQVTLFDSKNTYNLPINDNESIIYADLLLFPKVTNEFSGIGKIILDDSLAFFRNHPKFEKVDSIYGVWVKNSDYYSEYGGQSINLTKFWEAMAKNNNDVTKSAFETFTGKWAKDNGFTKVWYDPINYPLTEKEVIVKFLKE</sequence>
<keyword evidence="1" id="KW-0175">Coiled coil</keyword>
<keyword evidence="2" id="KW-0812">Transmembrane</keyword>
<reference evidence="4" key="1">
    <citation type="journal article" date="2019" name="Int. J. Syst. Evol. Microbiol.">
        <title>The Global Catalogue of Microorganisms (GCM) 10K type strain sequencing project: providing services to taxonomists for standard genome sequencing and annotation.</title>
        <authorList>
            <consortium name="The Broad Institute Genomics Platform"/>
            <consortium name="The Broad Institute Genome Sequencing Center for Infectious Disease"/>
            <person name="Wu L."/>
            <person name="Ma J."/>
        </authorList>
    </citation>
    <scope>NUCLEOTIDE SEQUENCE [LARGE SCALE GENOMIC DNA]</scope>
    <source>
        <strain evidence="4">KCTC 52127</strain>
    </source>
</reference>
<feature type="coiled-coil region" evidence="1">
    <location>
        <begin position="499"/>
        <end position="526"/>
    </location>
</feature>
<name>A0ABW5LV93_9FLAO</name>
<keyword evidence="4" id="KW-1185">Reference proteome</keyword>
<dbReference type="RefSeq" id="WP_379667450.1">
    <property type="nucleotide sequence ID" value="NZ_JBHULH010000012.1"/>
</dbReference>
<evidence type="ECO:0000256" key="1">
    <source>
        <dbReference type="SAM" id="Coils"/>
    </source>
</evidence>
<evidence type="ECO:0000313" key="4">
    <source>
        <dbReference type="Proteomes" id="UP001597508"/>
    </source>
</evidence>
<evidence type="ECO:0000313" key="3">
    <source>
        <dbReference type="EMBL" id="MFD2568743.1"/>
    </source>
</evidence>
<keyword evidence="2" id="KW-1133">Transmembrane helix</keyword>
<accession>A0ABW5LV93</accession>
<proteinExistence type="predicted"/>
<protein>
    <submittedName>
        <fullName evidence="3">Uncharacterized protein</fullName>
    </submittedName>
</protein>
<keyword evidence="2" id="KW-0472">Membrane</keyword>
<feature type="transmembrane region" description="Helical" evidence="2">
    <location>
        <begin position="357"/>
        <end position="379"/>
    </location>
</feature>
<evidence type="ECO:0000256" key="2">
    <source>
        <dbReference type="SAM" id="Phobius"/>
    </source>
</evidence>
<dbReference type="Proteomes" id="UP001597508">
    <property type="component" value="Unassembled WGS sequence"/>
</dbReference>
<organism evidence="3 4">
    <name type="scientific">Pseudotenacibaculum haliotis</name>
    <dbReference type="NCBI Taxonomy" id="1862138"/>
    <lineage>
        <taxon>Bacteria</taxon>
        <taxon>Pseudomonadati</taxon>
        <taxon>Bacteroidota</taxon>
        <taxon>Flavobacteriia</taxon>
        <taxon>Flavobacteriales</taxon>
        <taxon>Flavobacteriaceae</taxon>
        <taxon>Pseudotenacibaculum</taxon>
    </lineage>
</organism>
<comment type="caution">
    <text evidence="3">The sequence shown here is derived from an EMBL/GenBank/DDBJ whole genome shotgun (WGS) entry which is preliminary data.</text>
</comment>
<dbReference type="EMBL" id="JBHULH010000012">
    <property type="protein sequence ID" value="MFD2568743.1"/>
    <property type="molecule type" value="Genomic_DNA"/>
</dbReference>